<dbReference type="Pfam" id="PF02502">
    <property type="entry name" value="LacAB_rpiB"/>
    <property type="match status" value="1"/>
</dbReference>
<dbReference type="GO" id="GO:0019316">
    <property type="term" value="P:D-allose catabolic process"/>
    <property type="evidence" value="ECO:0007669"/>
    <property type="project" value="TreeGrafter"/>
</dbReference>
<protein>
    <submittedName>
        <fullName evidence="4">Ribose 5-phosphate isomerase B</fullName>
        <ecNumber evidence="4">5.3.1.6</ecNumber>
    </submittedName>
</protein>
<dbReference type="InterPro" id="IPR004785">
    <property type="entry name" value="RpiB"/>
</dbReference>
<comment type="similarity">
    <text evidence="1">Belongs to the LacAB/RpiB family.</text>
</comment>
<dbReference type="GO" id="GO:0009052">
    <property type="term" value="P:pentose-phosphate shunt, non-oxidative branch"/>
    <property type="evidence" value="ECO:0007669"/>
    <property type="project" value="TreeGrafter"/>
</dbReference>
<dbReference type="SUPFAM" id="SSF89623">
    <property type="entry name" value="Ribose/Galactose isomerase RpiB/AlsB"/>
    <property type="match status" value="1"/>
</dbReference>
<dbReference type="NCBIfam" id="TIGR00689">
    <property type="entry name" value="rpiB_lacA_lacB"/>
    <property type="match status" value="1"/>
</dbReference>
<dbReference type="PANTHER" id="PTHR30345:SF0">
    <property type="entry name" value="DNA DAMAGE-REPAIR_TOLERATION PROTEIN DRT102"/>
    <property type="match status" value="1"/>
</dbReference>
<dbReference type="NCBIfam" id="NF004051">
    <property type="entry name" value="PRK05571.1"/>
    <property type="match status" value="1"/>
</dbReference>
<evidence type="ECO:0000256" key="1">
    <source>
        <dbReference type="ARBA" id="ARBA00008754"/>
    </source>
</evidence>
<reference evidence="4" key="2">
    <citation type="journal article" date="2021" name="PeerJ">
        <title>Extensive microbial diversity within the chicken gut microbiome revealed by metagenomics and culture.</title>
        <authorList>
            <person name="Gilroy R."/>
            <person name="Ravi A."/>
            <person name="Getino M."/>
            <person name="Pursley I."/>
            <person name="Horton D.L."/>
            <person name="Alikhan N.F."/>
            <person name="Baker D."/>
            <person name="Gharbi K."/>
            <person name="Hall N."/>
            <person name="Watson M."/>
            <person name="Adriaenssens E.M."/>
            <person name="Foster-Nyarko E."/>
            <person name="Jarju S."/>
            <person name="Secka A."/>
            <person name="Antonio M."/>
            <person name="Oren A."/>
            <person name="Chaudhuri R.R."/>
            <person name="La Ragione R."/>
            <person name="Hildebrand F."/>
            <person name="Pallen M.J."/>
        </authorList>
    </citation>
    <scope>NUCLEOTIDE SEQUENCE</scope>
    <source>
        <strain evidence="4">CHK197-8231</strain>
    </source>
</reference>
<evidence type="ECO:0000313" key="4">
    <source>
        <dbReference type="EMBL" id="HIU21988.1"/>
    </source>
</evidence>
<feature type="active site" description="Proton donor" evidence="3">
    <location>
        <position position="98"/>
    </location>
</feature>
<dbReference type="Gene3D" id="3.40.1400.10">
    <property type="entry name" value="Sugar-phosphate isomerase, RpiB/LacA/LacB"/>
    <property type="match status" value="1"/>
</dbReference>
<keyword evidence="2 4" id="KW-0413">Isomerase</keyword>
<organism evidence="4 5">
    <name type="scientific">Candidatus Fimihabitans intestinipullorum</name>
    <dbReference type="NCBI Taxonomy" id="2840820"/>
    <lineage>
        <taxon>Bacteria</taxon>
        <taxon>Bacillati</taxon>
        <taxon>Mycoplasmatota</taxon>
        <taxon>Mycoplasmatota incertae sedis</taxon>
        <taxon>Candidatus Fimihabitans</taxon>
    </lineage>
</organism>
<dbReference type="PIRSF" id="PIRSF005384">
    <property type="entry name" value="RpiB_LacA_B"/>
    <property type="match status" value="1"/>
</dbReference>
<dbReference type="InterPro" id="IPR003500">
    <property type="entry name" value="RpiB_LacA_LacB"/>
</dbReference>
<dbReference type="NCBIfam" id="TIGR01120">
    <property type="entry name" value="rpiB"/>
    <property type="match status" value="1"/>
</dbReference>
<accession>A0A9D1HSY4</accession>
<dbReference type="EC" id="5.3.1.6" evidence="4"/>
<dbReference type="AlphaFoldDB" id="A0A9D1HSY4"/>
<name>A0A9D1HSY4_9BACT</name>
<dbReference type="PANTHER" id="PTHR30345">
    <property type="entry name" value="RIBOSE-5-PHOSPHATE ISOMERASE B"/>
    <property type="match status" value="1"/>
</dbReference>
<comment type="caution">
    <text evidence="4">The sequence shown here is derived from an EMBL/GenBank/DDBJ whole genome shotgun (WGS) entry which is preliminary data.</text>
</comment>
<gene>
    <name evidence="4" type="primary">rpiB</name>
    <name evidence="4" type="ORF">IAD49_00180</name>
</gene>
<dbReference type="EMBL" id="DVML01000002">
    <property type="protein sequence ID" value="HIU21988.1"/>
    <property type="molecule type" value="Genomic_DNA"/>
</dbReference>
<dbReference type="Proteomes" id="UP000824087">
    <property type="component" value="Unassembled WGS sequence"/>
</dbReference>
<proteinExistence type="inferred from homology"/>
<evidence type="ECO:0000313" key="5">
    <source>
        <dbReference type="Proteomes" id="UP000824087"/>
    </source>
</evidence>
<dbReference type="GO" id="GO:0004751">
    <property type="term" value="F:ribose-5-phosphate isomerase activity"/>
    <property type="evidence" value="ECO:0007669"/>
    <property type="project" value="UniProtKB-EC"/>
</dbReference>
<reference evidence="4" key="1">
    <citation type="submission" date="2020-10" db="EMBL/GenBank/DDBJ databases">
        <authorList>
            <person name="Gilroy R."/>
        </authorList>
    </citation>
    <scope>NUCLEOTIDE SEQUENCE</scope>
    <source>
        <strain evidence="4">CHK197-8231</strain>
    </source>
</reference>
<sequence>MKIWIASDHGGYERKKEILEYLESKGYTLEDLGTTSTESVDYPDFAFQVGKKIVENPNDLGILICTTGIGMSIACNKVKGIRCAKVSNVEEATLTREHNDANVLALSAKLELEETKKIVDAFINTPFSNEERHLRRIRKIKEYEEAYDD</sequence>
<evidence type="ECO:0000256" key="2">
    <source>
        <dbReference type="ARBA" id="ARBA00023235"/>
    </source>
</evidence>
<feature type="active site" description="Proton acceptor" evidence="3">
    <location>
        <position position="65"/>
    </location>
</feature>
<evidence type="ECO:0000256" key="3">
    <source>
        <dbReference type="PIRSR" id="PIRSR005384-1"/>
    </source>
</evidence>
<dbReference type="InterPro" id="IPR036569">
    <property type="entry name" value="RpiB_LacA_LacB_sf"/>
</dbReference>